<dbReference type="RefSeq" id="WP_045111270.1">
    <property type="nucleotide sequence ID" value="NZ_CAWQZC010000101.1"/>
</dbReference>
<name>A0ABY1H9Z8_9GAMM</name>
<sequence>MSDKPHTKKRVSKIDRLPDDIRTQLNILLRDGRMPQTQIREAINTLIDEFGLSEEDKLSRNGLSRYAINFNQSMTRYRQAQEMTGQWVQQFGEMPQTDIARALIEIGKSQIFDFQMKAMESDDPIDPKTMGHLALSIKRLQEAQVGSVKLEKEIRKAFAEEAAAAVDQAAKISGLSKESVQQIKNSILGLA</sequence>
<organism evidence="1 2">
    <name type="scientific">Moritella viscosa</name>
    <dbReference type="NCBI Taxonomy" id="80854"/>
    <lineage>
        <taxon>Bacteria</taxon>
        <taxon>Pseudomonadati</taxon>
        <taxon>Pseudomonadota</taxon>
        <taxon>Gammaproteobacteria</taxon>
        <taxon>Alteromonadales</taxon>
        <taxon>Moritellaceae</taxon>
        <taxon>Moritella</taxon>
    </lineage>
</organism>
<reference evidence="1 2" key="1">
    <citation type="submission" date="2016-11" db="EMBL/GenBank/DDBJ databases">
        <authorList>
            <person name="Klemetsen T."/>
        </authorList>
    </citation>
    <scope>NUCLEOTIDE SEQUENCE [LARGE SCALE GENOMIC DNA]</scope>
    <source>
        <strain evidence="1">MT 2528</strain>
    </source>
</reference>
<dbReference type="InterPro" id="IPR021874">
    <property type="entry name" value="Phage_Mu_Gp27"/>
</dbReference>
<gene>
    <name evidence="1" type="ORF">MT2528_0791</name>
</gene>
<evidence type="ECO:0000313" key="2">
    <source>
        <dbReference type="Proteomes" id="UP000182660"/>
    </source>
</evidence>
<keyword evidence="2" id="KW-1185">Reference proteome</keyword>
<dbReference type="EMBL" id="FPLJ01000022">
    <property type="protein sequence ID" value="SGY85138.1"/>
    <property type="molecule type" value="Genomic_DNA"/>
</dbReference>
<dbReference type="Proteomes" id="UP000182660">
    <property type="component" value="Unassembled WGS sequence"/>
</dbReference>
<comment type="caution">
    <text evidence="1">The sequence shown here is derived from an EMBL/GenBank/DDBJ whole genome shotgun (WGS) entry which is preliminary data.</text>
</comment>
<dbReference type="GeneID" id="61294460"/>
<protein>
    <submittedName>
        <fullName evidence="1">Mu-like prophage FluMu protein gp27</fullName>
    </submittedName>
</protein>
<dbReference type="Pfam" id="PF11985">
    <property type="entry name" value="Phage_Mu_Gp27"/>
    <property type="match status" value="1"/>
</dbReference>
<accession>A0ABY1H9Z8</accession>
<proteinExistence type="predicted"/>
<evidence type="ECO:0000313" key="1">
    <source>
        <dbReference type="EMBL" id="SGY85138.1"/>
    </source>
</evidence>